<evidence type="ECO:0000313" key="3">
    <source>
        <dbReference type="EMBL" id="KAK3256237.1"/>
    </source>
</evidence>
<dbReference type="Proteomes" id="UP001190700">
    <property type="component" value="Unassembled WGS sequence"/>
</dbReference>
<evidence type="ECO:0000313" key="4">
    <source>
        <dbReference type="Proteomes" id="UP001190700"/>
    </source>
</evidence>
<evidence type="ECO:0000256" key="1">
    <source>
        <dbReference type="SAM" id="MobiDB-lite"/>
    </source>
</evidence>
<reference evidence="3 4" key="1">
    <citation type="journal article" date="2015" name="Genome Biol. Evol.">
        <title>Comparative Genomics of a Bacterivorous Green Alga Reveals Evolutionary Causalities and Consequences of Phago-Mixotrophic Mode of Nutrition.</title>
        <authorList>
            <person name="Burns J.A."/>
            <person name="Paasch A."/>
            <person name="Narechania A."/>
            <person name="Kim E."/>
        </authorList>
    </citation>
    <scope>NUCLEOTIDE SEQUENCE [LARGE SCALE GENOMIC DNA]</scope>
    <source>
        <strain evidence="3 4">PLY_AMNH</strain>
    </source>
</reference>
<keyword evidence="4" id="KW-1185">Reference proteome</keyword>
<keyword evidence="2" id="KW-0472">Membrane</keyword>
<keyword evidence="2" id="KW-1133">Transmembrane helix</keyword>
<gene>
    <name evidence="3" type="ORF">CYMTET_34617</name>
</gene>
<proteinExistence type="predicted"/>
<name>A0AAE0FAQ1_9CHLO</name>
<dbReference type="EMBL" id="LGRX02021853">
    <property type="protein sequence ID" value="KAK3256237.1"/>
    <property type="molecule type" value="Genomic_DNA"/>
</dbReference>
<sequence>MGGATSLRRGEVLFFFICVTIFCYVWYNAGSFLYHGEEKALRLPSTASSRVWKGPALSFTPSFLDGHKGHIPPAPSPPPPYVRIDQDKWEKRSHKWLDTQIRRILREPDEFERSLQFATLAEERIMCENPFLQLSKERRNLHCKHMIGFAVNQIKRDVLRDSGNEKLLEIYPGLRPLLSTRPAVHHRPLSGHPLSAASRGKPPRVSAGTPEAHSHPEEGAEPSMVPQTTQ</sequence>
<accession>A0AAE0FAQ1</accession>
<feature type="non-terminal residue" evidence="3">
    <location>
        <position position="230"/>
    </location>
</feature>
<feature type="region of interest" description="Disordered" evidence="1">
    <location>
        <begin position="184"/>
        <end position="230"/>
    </location>
</feature>
<comment type="caution">
    <text evidence="3">The sequence shown here is derived from an EMBL/GenBank/DDBJ whole genome shotgun (WGS) entry which is preliminary data.</text>
</comment>
<keyword evidence="2" id="KW-0812">Transmembrane</keyword>
<protein>
    <submittedName>
        <fullName evidence="3">Uncharacterized protein</fullName>
    </submittedName>
</protein>
<dbReference type="AlphaFoldDB" id="A0AAE0FAQ1"/>
<feature type="transmembrane region" description="Helical" evidence="2">
    <location>
        <begin position="12"/>
        <end position="34"/>
    </location>
</feature>
<evidence type="ECO:0000256" key="2">
    <source>
        <dbReference type="SAM" id="Phobius"/>
    </source>
</evidence>
<organism evidence="3 4">
    <name type="scientific">Cymbomonas tetramitiformis</name>
    <dbReference type="NCBI Taxonomy" id="36881"/>
    <lineage>
        <taxon>Eukaryota</taxon>
        <taxon>Viridiplantae</taxon>
        <taxon>Chlorophyta</taxon>
        <taxon>Pyramimonadophyceae</taxon>
        <taxon>Pyramimonadales</taxon>
        <taxon>Pyramimonadaceae</taxon>
        <taxon>Cymbomonas</taxon>
    </lineage>
</organism>